<reference evidence="2 3" key="1">
    <citation type="journal article" date="2012" name="BMC Genomics">
        <title>Tools to kill: Genome of one of the most destructive plant pathogenic fungi Macrophomina phaseolina.</title>
        <authorList>
            <person name="Islam M.S."/>
            <person name="Haque M.S."/>
            <person name="Islam M.M."/>
            <person name="Emdad E.M."/>
            <person name="Halim A."/>
            <person name="Hossen Q.M.M."/>
            <person name="Hossain M.Z."/>
            <person name="Ahmed B."/>
            <person name="Rahim S."/>
            <person name="Rahman M.S."/>
            <person name="Alam M.M."/>
            <person name="Hou S."/>
            <person name="Wan X."/>
            <person name="Saito J.A."/>
            <person name="Alam M."/>
        </authorList>
    </citation>
    <scope>NUCLEOTIDE SEQUENCE [LARGE SCALE GENOMIC DNA]</scope>
    <source>
        <strain evidence="2 3">MS6</strain>
    </source>
</reference>
<comment type="caution">
    <text evidence="2">The sequence shown here is derived from an EMBL/GenBank/DDBJ whole genome shotgun (WGS) entry which is preliminary data.</text>
</comment>
<sequence>MGSWQGEGGGGQGKGRDSRGKTWRADDEDVVRVGEEGEEEGEVRDAPEEMAEGMAQNGGIEVMMERFHDDDDDGVDVGGGKSCFVFLLSCLLEVGRVALYDWDCTAKSRTEQRYLGLAFLFASSEPVDTLEASAERLFFSLVKSWLALLLVGDERLEIAWKNGRDVDIHRMRIMTTKRPVLGVLQDMCEAWKIFIQIEALNGRHWPCSSRARR</sequence>
<name>K2RT57_MACPH</name>
<gene>
    <name evidence="2" type="ORF">MPH_06873</name>
</gene>
<dbReference type="VEuPathDB" id="FungiDB:MPH_06873"/>
<organism evidence="2 3">
    <name type="scientific">Macrophomina phaseolina (strain MS6)</name>
    <name type="common">Charcoal rot fungus</name>
    <dbReference type="NCBI Taxonomy" id="1126212"/>
    <lineage>
        <taxon>Eukaryota</taxon>
        <taxon>Fungi</taxon>
        <taxon>Dikarya</taxon>
        <taxon>Ascomycota</taxon>
        <taxon>Pezizomycotina</taxon>
        <taxon>Dothideomycetes</taxon>
        <taxon>Dothideomycetes incertae sedis</taxon>
        <taxon>Botryosphaeriales</taxon>
        <taxon>Botryosphaeriaceae</taxon>
        <taxon>Macrophomina</taxon>
    </lineage>
</organism>
<dbReference type="EMBL" id="AHHD01000288">
    <property type="protein sequence ID" value="EKG15907.1"/>
    <property type="molecule type" value="Genomic_DNA"/>
</dbReference>
<feature type="region of interest" description="Disordered" evidence="1">
    <location>
        <begin position="1"/>
        <end position="45"/>
    </location>
</feature>
<feature type="compositionally biased region" description="Basic and acidic residues" evidence="1">
    <location>
        <begin position="14"/>
        <end position="35"/>
    </location>
</feature>
<dbReference type="AlphaFoldDB" id="K2RT57"/>
<dbReference type="InParanoid" id="K2RT57"/>
<dbReference type="HOGENOM" id="CLU_1294624_0_0_1"/>
<protein>
    <submittedName>
        <fullName evidence="2">Uncharacterized protein</fullName>
    </submittedName>
</protein>
<evidence type="ECO:0000313" key="2">
    <source>
        <dbReference type="EMBL" id="EKG15907.1"/>
    </source>
</evidence>
<evidence type="ECO:0000313" key="3">
    <source>
        <dbReference type="Proteomes" id="UP000007129"/>
    </source>
</evidence>
<proteinExistence type="predicted"/>
<evidence type="ECO:0000256" key="1">
    <source>
        <dbReference type="SAM" id="MobiDB-lite"/>
    </source>
</evidence>
<dbReference type="Proteomes" id="UP000007129">
    <property type="component" value="Unassembled WGS sequence"/>
</dbReference>
<accession>K2RT57</accession>
<feature type="compositionally biased region" description="Gly residues" evidence="1">
    <location>
        <begin position="1"/>
        <end position="13"/>
    </location>
</feature>